<evidence type="ECO:0000313" key="1">
    <source>
        <dbReference type="EMBL" id="KAI9921208.1"/>
    </source>
</evidence>
<dbReference type="EMBL" id="CM047580">
    <property type="protein sequence ID" value="KAI9921208.1"/>
    <property type="molecule type" value="Genomic_DNA"/>
</dbReference>
<evidence type="ECO:0000313" key="2">
    <source>
        <dbReference type="Proteomes" id="UP001163321"/>
    </source>
</evidence>
<gene>
    <name evidence="1" type="ORF">PsorP6_002106</name>
</gene>
<sequence length="1912" mass="215753">MPEAATNDLQHIPRLEDPVLLLLDVLCQLETKESRQEALQVVRRLLALCSEHIYAFEESCEDATKSPKISSRNIIVLKTLIDTIKTLSSRDNGDDESVQTLIDITQEMCAQSMNAVYMATLFNFMRLSQSPARRLVLQMQKRLVEMDPLPRAVFSTKGSTAGLLVPSDEQLFTKKGYSCSFGIRLDANAIDAALYSFCGQNGQGVSASLRNNILILKMVARQGCVQQVEVPFSNYVTTMKKEWVHLCIVHAKKMVFKDKVTVYVNGINVFDGNLGYPDPLTMLGGKFSIGLERLVDGLNGKLWRPTLFGVALSAAEVQTLHWRTHWKNDLYAVAAGQPDESKMCFCYDARSCDLKKRICYDVSGKDNHGSLEPGTSVSVTQSFAHALESFGGCACFLLPLLDRIPEAADFHPVHEFETMEIADLFAFVGAGLSSSSACCSHFVRLEGVNIVGYILQSISPSDLSLSVLKGLVSIVEAVINFLESDDRIIEYINCLLFLNTNWFYSPFETQVKLLGEVLPTFLQILQAATLRERNCLVGTRPSSSSRGKLVFSRAPSLSESWSINNQVDVSFFCWLLSHVYVVQASSEKDKFATVQMSSQQFAQLHELLLQKLIDPLLFPSVQDAATDQWRQLMGFLFQQCEIRSTKGSCDRDSRSIEKLIQYVTKNIALAEPCKATADLLARQLQVTTNIQNLSKGSVRLFWTLMSSANYNVRLAALQLFEMYTTTENVVLNKSDMLMLYWSFQGHPLTDDLADLLLDIVIGRKPLSQGNEKESADVRMGNFARMSFIPIVLLGLIHNANLKVQASILAEIRVQMASPTMGENVKEVVRSWPSLLSRLRSLALEAVAVSSSIEKQREASFVNSETLNKASSILSDNLVSSSEKVEVLQAIADYREVCGCDFALSLLQGRNQSEAVTRAITTMVIEHFPHRSPELICILVNHMIIDTIVYCILHVRNGWMHFLEFYFYHCQFPRDLVSLTAVICEQVIEQTSPTSSKVQIGIVWENVCQVAAVISQSSLVATKMVEDLKLNDVILSPSQQTILTRSACKLWQFVLPHWDRMNWDAMAATLLETSDYGSDVTSEETYIFTHLVANCTRAVFLALQTTIQDVKESQSSSKNDDKLAQKFHDILKLSALIDTLQFGLENSEKATVHMYTLDSCLTFLEASLETNDIECVELLVKVIVALANTAESFYDFSSRPALLKTLQIMSSTDLSFFKELSQFRELVMLWIYCRQNHHACCDSELFNTVSHQLHAEFIANWIYVMKHNTLDFNPYLVQQDASSQAELLGAEIQQCEDLWNDIVDVSEAPDVGRVREQEILDESRIVEVKRSAAKLATSVRKLLARSSHDEPDSSPVFREDGTAENQVKSRKPTDGRVWKIDTRENNLRMRLRMKRVSQDARARNLSYEYRTSSLSDTESKSGNQLCRQFRVPTENNLVDLEHSWRSDGGSDYSDFLADTQMRSVIIQSLSNPEAHETADGKGSDDDEFEEIDDPFQRKRRWEQNSTEHDGDAHSHLKNSSSGHVQAISSAQDCADRTEIAVRKEGAMVTSESSFVRSPMASPPRSGFSLGASVLTVVGGMADFFQKSVQDAKDALESNIDSLYTTKDAISEDSQALMQGMSFYTPRNYVLPVESVRSDNCTEEPTCNLMKERKHGTEKSESVSESSLPSPTTRLSREGEDAPTKFDLQLDAQLMRHMHVVQGKLIVTRSSVHFVAERVVDESEAALVEKKSGIPVDQAWPFLLKRRRWKIDDIASLYRRRYFLKPTALELFIFSTRKNYFFNLTSGNVVLFYKTLMARKPLLLKRDPNVRRLRHPSTLFCNSQCTIRWIQHEISTFEYLMWLNTIAGRTYNDLTQYPVFPWILADYESTTLDLGRRAAYRDLTKPMGALEPTRLKFYVDRYNTFEDTDIPKFM</sequence>
<comment type="caution">
    <text evidence="1">The sequence shown here is derived from an EMBL/GenBank/DDBJ whole genome shotgun (WGS) entry which is preliminary data.</text>
</comment>
<keyword evidence="2" id="KW-1185">Reference proteome</keyword>
<organism evidence="1 2">
    <name type="scientific">Peronosclerospora sorghi</name>
    <dbReference type="NCBI Taxonomy" id="230839"/>
    <lineage>
        <taxon>Eukaryota</taxon>
        <taxon>Sar</taxon>
        <taxon>Stramenopiles</taxon>
        <taxon>Oomycota</taxon>
        <taxon>Peronosporomycetes</taxon>
        <taxon>Peronosporales</taxon>
        <taxon>Peronosporaceae</taxon>
        <taxon>Peronosclerospora</taxon>
    </lineage>
</organism>
<dbReference type="Proteomes" id="UP001163321">
    <property type="component" value="Chromosome 1"/>
</dbReference>
<accession>A0ACC0WSY9</accession>
<reference evidence="1 2" key="1">
    <citation type="journal article" date="2022" name="bioRxiv">
        <title>The genome of the oomycete Peronosclerospora sorghi, a cosmopolitan pathogen of maize and sorghum, is inflated with dispersed pseudogenes.</title>
        <authorList>
            <person name="Fletcher K."/>
            <person name="Martin F."/>
            <person name="Isakeit T."/>
            <person name="Cavanaugh K."/>
            <person name="Magill C."/>
            <person name="Michelmore R."/>
        </authorList>
    </citation>
    <scope>NUCLEOTIDE SEQUENCE [LARGE SCALE GENOMIC DNA]</scope>
    <source>
        <strain evidence="1">P6</strain>
    </source>
</reference>
<proteinExistence type="predicted"/>
<protein>
    <submittedName>
        <fullName evidence="1">Uncharacterized protein</fullName>
    </submittedName>
</protein>
<name>A0ACC0WSY9_9STRA</name>